<keyword evidence="8" id="KW-1185">Reference proteome</keyword>
<accession>A0ABW0FW73</accession>
<dbReference type="PROSITE" id="PS51009">
    <property type="entry name" value="CYTCII"/>
    <property type="match status" value="1"/>
</dbReference>
<dbReference type="PIRSF" id="PIRSF000027">
    <property type="entry name" value="Cytc_c_prime"/>
    <property type="match status" value="1"/>
</dbReference>
<keyword evidence="4" id="KW-0249">Electron transport</keyword>
<dbReference type="InterPro" id="IPR002321">
    <property type="entry name" value="Cyt_c_II"/>
</dbReference>
<dbReference type="Pfam" id="PF01322">
    <property type="entry name" value="Cytochrom_C_2"/>
    <property type="match status" value="1"/>
</dbReference>
<organism evidence="7 8">
    <name type="scientific">Brevundimonas staleyi</name>
    <dbReference type="NCBI Taxonomy" id="74326"/>
    <lineage>
        <taxon>Bacteria</taxon>
        <taxon>Pseudomonadati</taxon>
        <taxon>Pseudomonadota</taxon>
        <taxon>Alphaproteobacteria</taxon>
        <taxon>Caulobacterales</taxon>
        <taxon>Caulobacteraceae</taxon>
        <taxon>Brevundimonas</taxon>
    </lineage>
</organism>
<feature type="signal peptide" evidence="6">
    <location>
        <begin position="1"/>
        <end position="21"/>
    </location>
</feature>
<evidence type="ECO:0000256" key="6">
    <source>
        <dbReference type="SAM" id="SignalP"/>
    </source>
</evidence>
<comment type="caution">
    <text evidence="7">The sequence shown here is derived from an EMBL/GenBank/DDBJ whole genome shotgun (WGS) entry which is preliminary data.</text>
</comment>
<keyword evidence="3" id="KW-0479">Metal-binding</keyword>
<dbReference type="SUPFAM" id="SSF47175">
    <property type="entry name" value="Cytochromes"/>
    <property type="match status" value="1"/>
</dbReference>
<dbReference type="InterPro" id="IPR010980">
    <property type="entry name" value="Cyt_c/b562"/>
</dbReference>
<keyword evidence="2" id="KW-0349">Heme</keyword>
<evidence type="ECO:0000313" key="8">
    <source>
        <dbReference type="Proteomes" id="UP001596152"/>
    </source>
</evidence>
<keyword evidence="1" id="KW-0813">Transport</keyword>
<dbReference type="EMBL" id="JBHSLF010000025">
    <property type="protein sequence ID" value="MFC5345002.1"/>
    <property type="molecule type" value="Genomic_DNA"/>
</dbReference>
<dbReference type="RefSeq" id="WP_374038086.1">
    <property type="nucleotide sequence ID" value="NZ_CP169082.1"/>
</dbReference>
<evidence type="ECO:0000313" key="7">
    <source>
        <dbReference type="EMBL" id="MFC5345002.1"/>
    </source>
</evidence>
<evidence type="ECO:0000256" key="5">
    <source>
        <dbReference type="ARBA" id="ARBA00023004"/>
    </source>
</evidence>
<gene>
    <name evidence="7" type="ORF">ACFPIE_13840</name>
</gene>
<sequence>MRRWIVAGAVALMCAGGAAGAQDPVSPEVAAEVVAARQAAFMMSGVTMGSIKASLDANAPAQSMAFSSAALGRWSASMTNLFPAGSGPDAVPGTRAKAEIWTDWSGFKGKAGEYAAAAERLRELIADGDNAGALEQFAVVRASCQSCHDAYRS</sequence>
<keyword evidence="6" id="KW-0732">Signal</keyword>
<dbReference type="InterPro" id="IPR012127">
    <property type="entry name" value="Cyt_c_prime"/>
</dbReference>
<evidence type="ECO:0000256" key="3">
    <source>
        <dbReference type="ARBA" id="ARBA00022723"/>
    </source>
</evidence>
<protein>
    <submittedName>
        <fullName evidence="7">C-type cytochrome</fullName>
    </submittedName>
</protein>
<proteinExistence type="predicted"/>
<evidence type="ECO:0000256" key="2">
    <source>
        <dbReference type="ARBA" id="ARBA00022617"/>
    </source>
</evidence>
<evidence type="ECO:0000256" key="1">
    <source>
        <dbReference type="ARBA" id="ARBA00022448"/>
    </source>
</evidence>
<dbReference type="Proteomes" id="UP001596152">
    <property type="component" value="Unassembled WGS sequence"/>
</dbReference>
<feature type="chain" id="PRO_5047421604" evidence="6">
    <location>
        <begin position="22"/>
        <end position="153"/>
    </location>
</feature>
<evidence type="ECO:0000256" key="4">
    <source>
        <dbReference type="ARBA" id="ARBA00022982"/>
    </source>
</evidence>
<name>A0ABW0FW73_9CAUL</name>
<dbReference type="Gene3D" id="1.20.120.10">
    <property type="entry name" value="Cytochrome c/b562"/>
    <property type="match status" value="1"/>
</dbReference>
<reference evidence="8" key="1">
    <citation type="journal article" date="2019" name="Int. J. Syst. Evol. Microbiol.">
        <title>The Global Catalogue of Microorganisms (GCM) 10K type strain sequencing project: providing services to taxonomists for standard genome sequencing and annotation.</title>
        <authorList>
            <consortium name="The Broad Institute Genomics Platform"/>
            <consortium name="The Broad Institute Genome Sequencing Center for Infectious Disease"/>
            <person name="Wu L."/>
            <person name="Ma J."/>
        </authorList>
    </citation>
    <scope>NUCLEOTIDE SEQUENCE [LARGE SCALE GENOMIC DNA]</scope>
    <source>
        <strain evidence="8">JCM 12125</strain>
    </source>
</reference>
<keyword evidence="5" id="KW-0408">Iron</keyword>